<feature type="domain" description="HTH cro/C1-type" evidence="1">
    <location>
        <begin position="21"/>
        <end position="75"/>
    </location>
</feature>
<dbReference type="SUPFAM" id="SSF47413">
    <property type="entry name" value="lambda repressor-like DNA-binding domains"/>
    <property type="match status" value="1"/>
</dbReference>
<protein>
    <submittedName>
        <fullName evidence="2">Transcriptional regulator with XRE-family HTH domain</fullName>
    </submittedName>
</protein>
<keyword evidence="3" id="KW-1185">Reference proteome</keyword>
<name>A0ABU2AI27_9ACTN</name>
<sequence>MTMSSQFGTPTLAKVALGNLLVSIREAAGLTPTEVADALGIYPETLRRWERGLVAPGKMKLESLAKAIRATPEQLSRMNSLSLAVRQRGMFEGNNVAPNARVLYESEATASIIESIGLEFLPGLTQTPEYHRIAQEAQLPMDEERAASLRALRARRQKIIFSRKPLPRMHFLIGPAALLYLDAYPEMRGEQIERLLEIDAMPGCEVRVIRGLHAAMLGSFTRLSLPDTRPLVYVESIDGVRYIEGAVVSEFRATFKLVQEEQSVPIQEVVG</sequence>
<dbReference type="Pfam" id="PF13560">
    <property type="entry name" value="HTH_31"/>
    <property type="match status" value="1"/>
</dbReference>
<dbReference type="SMART" id="SM00530">
    <property type="entry name" value="HTH_XRE"/>
    <property type="match status" value="1"/>
</dbReference>
<evidence type="ECO:0000313" key="2">
    <source>
        <dbReference type="EMBL" id="MDR7336870.1"/>
    </source>
</evidence>
<dbReference type="InterPro" id="IPR043917">
    <property type="entry name" value="DUF5753"/>
</dbReference>
<comment type="caution">
    <text evidence="2">The sequence shown here is derived from an EMBL/GenBank/DDBJ whole genome shotgun (WGS) entry which is preliminary data.</text>
</comment>
<dbReference type="InterPro" id="IPR001387">
    <property type="entry name" value="Cro/C1-type_HTH"/>
</dbReference>
<accession>A0ABU2AI27</accession>
<evidence type="ECO:0000313" key="3">
    <source>
        <dbReference type="Proteomes" id="UP001183604"/>
    </source>
</evidence>
<dbReference type="EMBL" id="JAVDYD010000001">
    <property type="protein sequence ID" value="MDR7336870.1"/>
    <property type="molecule type" value="Genomic_DNA"/>
</dbReference>
<dbReference type="Gene3D" id="1.10.260.40">
    <property type="entry name" value="lambda repressor-like DNA-binding domains"/>
    <property type="match status" value="1"/>
</dbReference>
<reference evidence="2 3" key="1">
    <citation type="submission" date="2023-07" db="EMBL/GenBank/DDBJ databases">
        <title>Sequencing the genomes of 1000 actinobacteria strains.</title>
        <authorList>
            <person name="Klenk H.-P."/>
        </authorList>
    </citation>
    <scope>NUCLEOTIDE SEQUENCE [LARGE SCALE GENOMIC DNA]</scope>
    <source>
        <strain evidence="2 3">DSM 44724</strain>
    </source>
</reference>
<dbReference type="Proteomes" id="UP001183604">
    <property type="component" value="Unassembled WGS sequence"/>
</dbReference>
<evidence type="ECO:0000259" key="1">
    <source>
        <dbReference type="PROSITE" id="PS50943"/>
    </source>
</evidence>
<dbReference type="Pfam" id="PF19054">
    <property type="entry name" value="DUF5753"/>
    <property type="match status" value="1"/>
</dbReference>
<dbReference type="InterPro" id="IPR010982">
    <property type="entry name" value="Lambda_DNA-bd_dom_sf"/>
</dbReference>
<dbReference type="CDD" id="cd00093">
    <property type="entry name" value="HTH_XRE"/>
    <property type="match status" value="1"/>
</dbReference>
<dbReference type="PROSITE" id="PS50943">
    <property type="entry name" value="HTH_CROC1"/>
    <property type="match status" value="1"/>
</dbReference>
<organism evidence="2 3">
    <name type="scientific">Glycomyces lechevalierae</name>
    <dbReference type="NCBI Taxonomy" id="256034"/>
    <lineage>
        <taxon>Bacteria</taxon>
        <taxon>Bacillati</taxon>
        <taxon>Actinomycetota</taxon>
        <taxon>Actinomycetes</taxon>
        <taxon>Glycomycetales</taxon>
        <taxon>Glycomycetaceae</taxon>
        <taxon>Glycomyces</taxon>
    </lineage>
</organism>
<proteinExistence type="predicted"/>
<gene>
    <name evidence="2" type="ORF">J2S69_000589</name>
</gene>